<dbReference type="PANTHER" id="PTHR15217">
    <property type="entry name" value="WILMS' TUMOR 1-ASSOCIATING PROTEIN"/>
    <property type="match status" value="1"/>
</dbReference>
<dbReference type="Pfam" id="PF17098">
    <property type="entry name" value="Wtap"/>
    <property type="match status" value="1"/>
</dbReference>
<name>A0AAW1PU35_9CHLO</name>
<dbReference type="EMBL" id="JALJOR010000008">
    <property type="protein sequence ID" value="KAK9813270.1"/>
    <property type="molecule type" value="Genomic_DNA"/>
</dbReference>
<keyword evidence="5" id="KW-0539">Nucleus</keyword>
<keyword evidence="6" id="KW-0175">Coiled coil</keyword>
<evidence type="ECO:0000256" key="1">
    <source>
        <dbReference type="ARBA" id="ARBA00004123"/>
    </source>
</evidence>
<protein>
    <submittedName>
        <fullName evidence="8">Uncharacterized protein</fullName>
    </submittedName>
</protein>
<dbReference type="GO" id="GO:0006397">
    <property type="term" value="P:mRNA processing"/>
    <property type="evidence" value="ECO:0007669"/>
    <property type="project" value="UniProtKB-KW"/>
</dbReference>
<feature type="coiled-coil region" evidence="6">
    <location>
        <begin position="55"/>
        <end position="134"/>
    </location>
</feature>
<comment type="caution">
    <text evidence="8">The sequence shown here is derived from an EMBL/GenBank/DDBJ whole genome shotgun (WGS) entry which is preliminary data.</text>
</comment>
<reference evidence="8 9" key="1">
    <citation type="journal article" date="2024" name="Nat. Commun.">
        <title>Phylogenomics reveals the evolutionary origins of lichenization in chlorophyte algae.</title>
        <authorList>
            <person name="Puginier C."/>
            <person name="Libourel C."/>
            <person name="Otte J."/>
            <person name="Skaloud P."/>
            <person name="Haon M."/>
            <person name="Grisel S."/>
            <person name="Petersen M."/>
            <person name="Berrin J.G."/>
            <person name="Delaux P.M."/>
            <person name="Dal Grande F."/>
            <person name="Keller J."/>
        </authorList>
    </citation>
    <scope>NUCLEOTIDE SEQUENCE [LARGE SCALE GENOMIC DNA]</scope>
    <source>
        <strain evidence="8 9">SAG 2043</strain>
    </source>
</reference>
<evidence type="ECO:0000313" key="9">
    <source>
        <dbReference type="Proteomes" id="UP001489004"/>
    </source>
</evidence>
<dbReference type="AlphaFoldDB" id="A0AAW1PU35"/>
<evidence type="ECO:0000313" key="8">
    <source>
        <dbReference type="EMBL" id="KAK9813270.1"/>
    </source>
</evidence>
<keyword evidence="4" id="KW-0508">mRNA splicing</keyword>
<feature type="region of interest" description="Disordered" evidence="7">
    <location>
        <begin position="288"/>
        <end position="351"/>
    </location>
</feature>
<evidence type="ECO:0000256" key="5">
    <source>
        <dbReference type="ARBA" id="ARBA00023242"/>
    </source>
</evidence>
<evidence type="ECO:0000256" key="2">
    <source>
        <dbReference type="ARBA" id="ARBA00010313"/>
    </source>
</evidence>
<evidence type="ECO:0000256" key="4">
    <source>
        <dbReference type="ARBA" id="ARBA00023187"/>
    </source>
</evidence>
<dbReference type="GO" id="GO:0000381">
    <property type="term" value="P:regulation of alternative mRNA splicing, via spliceosome"/>
    <property type="evidence" value="ECO:0007669"/>
    <property type="project" value="InterPro"/>
</dbReference>
<proteinExistence type="inferred from homology"/>
<dbReference type="InterPro" id="IPR033757">
    <property type="entry name" value="WTAP"/>
</dbReference>
<evidence type="ECO:0000256" key="3">
    <source>
        <dbReference type="ARBA" id="ARBA00022664"/>
    </source>
</evidence>
<sequence length="351" mass="39703">MDDDDIYGEDLYAEYDQQGYRGDEAGPAGHTGEAYRAAEGRGTAQLAPAELTERLRQRDAQVNELQAQLQNAKAALEEWQSSFRNAASGSVDPAAIMAELRKAREADATFQAQLDQAQQKEAALQMQLAERTMENIDLRRQLHQARQAADPTIAQVRQLLLDPAVAREFQRLREEVEGKAKEVKQLQEELQAVNFSQESKAGRMLMAKCRALQDENEEMGRELSEGKVHALERQVALAKGYVEDMRKNYVELEDHCHIMDEEAEELQQQVFALKRQIREFESQSGVQLGYPQKYGTDRRGPPTSKPFINMGAFAPPTMRMPLRQAGGPSDRERMPPPGEAGGEERFRKRMR</sequence>
<comment type="subcellular location">
    <subcellularLocation>
        <location evidence="1">Nucleus</location>
    </subcellularLocation>
</comment>
<keyword evidence="9" id="KW-1185">Reference proteome</keyword>
<gene>
    <name evidence="8" type="ORF">WJX72_011713</name>
</gene>
<organism evidence="8 9">
    <name type="scientific">[Myrmecia] bisecta</name>
    <dbReference type="NCBI Taxonomy" id="41462"/>
    <lineage>
        <taxon>Eukaryota</taxon>
        <taxon>Viridiplantae</taxon>
        <taxon>Chlorophyta</taxon>
        <taxon>core chlorophytes</taxon>
        <taxon>Trebouxiophyceae</taxon>
        <taxon>Trebouxiales</taxon>
        <taxon>Trebouxiaceae</taxon>
        <taxon>Myrmecia</taxon>
    </lineage>
</organism>
<dbReference type="GO" id="GO:0008380">
    <property type="term" value="P:RNA splicing"/>
    <property type="evidence" value="ECO:0007669"/>
    <property type="project" value="UniProtKB-KW"/>
</dbReference>
<feature type="coiled-coil region" evidence="6">
    <location>
        <begin position="166"/>
        <end position="193"/>
    </location>
</feature>
<accession>A0AAW1PU35</accession>
<feature type="coiled-coil region" evidence="6">
    <location>
        <begin position="242"/>
        <end position="283"/>
    </location>
</feature>
<feature type="compositionally biased region" description="Basic and acidic residues" evidence="7">
    <location>
        <begin position="342"/>
        <end position="351"/>
    </location>
</feature>
<comment type="similarity">
    <text evidence="2">Belongs to the fl(2)d family.</text>
</comment>
<dbReference type="Proteomes" id="UP001489004">
    <property type="component" value="Unassembled WGS sequence"/>
</dbReference>
<keyword evidence="3" id="KW-0507">mRNA processing</keyword>
<dbReference type="GO" id="GO:0016556">
    <property type="term" value="P:mRNA modification"/>
    <property type="evidence" value="ECO:0007669"/>
    <property type="project" value="InterPro"/>
</dbReference>
<evidence type="ECO:0000256" key="7">
    <source>
        <dbReference type="SAM" id="MobiDB-lite"/>
    </source>
</evidence>
<dbReference type="GO" id="GO:0005634">
    <property type="term" value="C:nucleus"/>
    <property type="evidence" value="ECO:0007669"/>
    <property type="project" value="UniProtKB-SubCell"/>
</dbReference>
<dbReference type="PANTHER" id="PTHR15217:SF0">
    <property type="entry name" value="PRE-MRNA-SPLICING REGULATOR WTAP"/>
    <property type="match status" value="1"/>
</dbReference>
<evidence type="ECO:0000256" key="6">
    <source>
        <dbReference type="SAM" id="Coils"/>
    </source>
</evidence>